<reference evidence="2 3" key="1">
    <citation type="submission" date="2019-07" db="EMBL/GenBank/DDBJ databases">
        <authorList>
            <person name="Li J."/>
        </authorList>
    </citation>
    <scope>NUCLEOTIDE SEQUENCE [LARGE SCALE GENOMIC DNA]</scope>
    <source>
        <strain evidence="2 3">TKL69</strain>
    </source>
</reference>
<proteinExistence type="predicted"/>
<evidence type="ECO:0000313" key="2">
    <source>
        <dbReference type="EMBL" id="QDP39486.1"/>
    </source>
</evidence>
<dbReference type="RefSeq" id="WP_143892236.1">
    <property type="nucleotide sequence ID" value="NZ_CP041666.1"/>
</dbReference>
<dbReference type="PANTHER" id="PTHR43267:SF1">
    <property type="entry name" value="TRNA THREONYLCARBAMOYLADENOSINE DEHYDRATASE"/>
    <property type="match status" value="1"/>
</dbReference>
<organism evidence="2 3">
    <name type="scientific">Radiobacillus deserti</name>
    <dbReference type="NCBI Taxonomy" id="2594883"/>
    <lineage>
        <taxon>Bacteria</taxon>
        <taxon>Bacillati</taxon>
        <taxon>Bacillota</taxon>
        <taxon>Bacilli</taxon>
        <taxon>Bacillales</taxon>
        <taxon>Bacillaceae</taxon>
        <taxon>Radiobacillus</taxon>
    </lineage>
</organism>
<dbReference type="EMBL" id="CP041666">
    <property type="protein sequence ID" value="QDP39486.1"/>
    <property type="molecule type" value="Genomic_DNA"/>
</dbReference>
<dbReference type="InterPro" id="IPR000594">
    <property type="entry name" value="ThiF_NAD_FAD-bd"/>
</dbReference>
<name>A0A516KDU8_9BACI</name>
<dbReference type="CDD" id="cd01483">
    <property type="entry name" value="E1_enzyme_family"/>
    <property type="match status" value="1"/>
</dbReference>
<sequence length="843" mass="99146">MKLRNSLNFRGYPERREIEYYDGENKTLEVNDFELVWSLLEILKEGTLDEKHQDIQIWKTKININNEEFDNLVSILKDNNLLINYPNDIEEFEYEFTKRQNDFLSNYDKTLGSMELSNKINKIKAVIIGAGTIGSTLAITLAKLGVGELILIDNDSVQLRNIKPQLLFDLNDVNKKKIKVIEKRIKNSEPYTKITTIDKKVLGINDISSLNLEGYQYIFGCFDDATESLHNDIIKFSQSNGIKYIQTGYFNDNTLVSNLCSQNGHNSLKESYRDYYTPYYIGENRGTIIQSLAASLLISRLIIEDVFDFDQNTKKLDNIDFDFLDIKINTSREETNNKLIEVAQKIMPLDEKKLNRKINYIREYVENNETVNEQIEMEITSIYQVFNLLQSVYNLEEISLEKPYLKFMDFLYSVDSDLEEGIENLYLSYKDIISNIMVEYDNRSLHIFHALGLLNEIEDYTKKQQLQDVIYKAIYSNIDEIINLLLKYKLHFIEHTDLNEYLVEVIGINNSILSAFNLSVQKQYKFLLDQTMETLFKESDKGDYLHYYNRGHFSDYYEAKEIIIESLQGVSESLLPPDFLEHIERMLENNYVIFENDSTKSDINQNVYFPSIKENIIVLKFENDWESFFTVFHELGHSYFNLSYKESFFDDSSQIINEIVAYYFEITCIKAILTNNQLSGEFKDELAEQYIARIHKVVLNTFGIHLLESEIFDYIKDNRTFNIKDFLDIRKKFDKHNIFENVKFKNQEHSYLNVFLNSNFIFEPFSNILEPISYFIAVFLFENGSNEKYSTILQIKQRLNNGETSLEQFLSSFTNMTNEELLEVSAKYLNSLISYLKEINIRK</sequence>
<dbReference type="Pfam" id="PF00899">
    <property type="entry name" value="ThiF"/>
    <property type="match status" value="1"/>
</dbReference>
<dbReference type="PANTHER" id="PTHR43267">
    <property type="entry name" value="TRNA THREONYLCARBAMOYLADENOSINE DEHYDRATASE"/>
    <property type="match status" value="1"/>
</dbReference>
<keyword evidence="3" id="KW-1185">Reference proteome</keyword>
<dbReference type="AlphaFoldDB" id="A0A516KDU8"/>
<dbReference type="SUPFAM" id="SSF55486">
    <property type="entry name" value="Metalloproteases ('zincins'), catalytic domain"/>
    <property type="match status" value="1"/>
</dbReference>
<dbReference type="SUPFAM" id="SSF69572">
    <property type="entry name" value="Activating enzymes of the ubiquitin-like proteins"/>
    <property type="match status" value="1"/>
</dbReference>
<dbReference type="Proteomes" id="UP000315215">
    <property type="component" value="Chromosome"/>
</dbReference>
<gene>
    <name evidence="2" type="ORF">FN924_04435</name>
</gene>
<evidence type="ECO:0000313" key="3">
    <source>
        <dbReference type="Proteomes" id="UP000315215"/>
    </source>
</evidence>
<dbReference type="OrthoDB" id="2746358at2"/>
<dbReference type="GO" id="GO:0008641">
    <property type="term" value="F:ubiquitin-like modifier activating enzyme activity"/>
    <property type="evidence" value="ECO:0007669"/>
    <property type="project" value="InterPro"/>
</dbReference>
<evidence type="ECO:0000259" key="1">
    <source>
        <dbReference type="Pfam" id="PF00899"/>
    </source>
</evidence>
<dbReference type="Gene3D" id="3.40.50.720">
    <property type="entry name" value="NAD(P)-binding Rossmann-like Domain"/>
    <property type="match status" value="1"/>
</dbReference>
<dbReference type="KEGG" id="aqt:FN924_04435"/>
<dbReference type="Gene3D" id="1.10.1370.30">
    <property type="match status" value="1"/>
</dbReference>
<dbReference type="InterPro" id="IPR035985">
    <property type="entry name" value="Ubiquitin-activating_enz"/>
</dbReference>
<dbReference type="GO" id="GO:0061503">
    <property type="term" value="F:tRNA threonylcarbamoyladenosine dehydratase"/>
    <property type="evidence" value="ECO:0007669"/>
    <property type="project" value="TreeGrafter"/>
</dbReference>
<feature type="domain" description="THIF-type NAD/FAD binding fold" evidence="1">
    <location>
        <begin position="115"/>
        <end position="251"/>
    </location>
</feature>
<dbReference type="InterPro" id="IPR045886">
    <property type="entry name" value="ThiF/MoeB/HesA"/>
</dbReference>
<dbReference type="GO" id="GO:0061504">
    <property type="term" value="P:cyclic threonylcarbamoyladenosine biosynthetic process"/>
    <property type="evidence" value="ECO:0007669"/>
    <property type="project" value="TreeGrafter"/>
</dbReference>
<protein>
    <recommendedName>
        <fullName evidence="1">THIF-type NAD/FAD binding fold domain-containing protein</fullName>
    </recommendedName>
</protein>
<accession>A0A516KDU8</accession>